<evidence type="ECO:0000256" key="3">
    <source>
        <dbReference type="ARBA" id="ARBA00022630"/>
    </source>
</evidence>
<dbReference type="GO" id="GO:0050660">
    <property type="term" value="F:flavin adenine dinucleotide binding"/>
    <property type="evidence" value="ECO:0007669"/>
    <property type="project" value="TreeGrafter"/>
</dbReference>
<evidence type="ECO:0000256" key="8">
    <source>
        <dbReference type="RuleBase" id="RU371123"/>
    </source>
</evidence>
<dbReference type="VEuPathDB" id="FungiDB:TRICI_002536"/>
<protein>
    <recommendedName>
        <fullName evidence="8">Sulfhydryl oxidase</fullName>
        <ecNumber evidence="8">1.8.3.2</ecNumber>
    </recommendedName>
</protein>
<evidence type="ECO:0000256" key="2">
    <source>
        <dbReference type="ARBA" id="ARBA00004569"/>
    </source>
</evidence>
<dbReference type="PANTHER" id="PTHR12645">
    <property type="entry name" value="ALR/ERV"/>
    <property type="match status" value="1"/>
</dbReference>
<proteinExistence type="predicted"/>
<evidence type="ECO:0000256" key="4">
    <source>
        <dbReference type="ARBA" id="ARBA00022827"/>
    </source>
</evidence>
<dbReference type="InterPro" id="IPR036774">
    <property type="entry name" value="ERV/ALR_sulphydryl_oxid_sf"/>
</dbReference>
<evidence type="ECO:0000256" key="9">
    <source>
        <dbReference type="SAM" id="MobiDB-lite"/>
    </source>
</evidence>
<reference evidence="11" key="1">
    <citation type="journal article" date="2019" name="G3 (Bethesda)">
        <title>Genome Assemblies of Two Rare Opportunistic Yeast Pathogens: Diutina rugosa (syn. Candida rugosa) and Trichomonascus ciferrii (syn. Candida ciferrii).</title>
        <authorList>
            <person name="Mixao V."/>
            <person name="Saus E."/>
            <person name="Hansen A.P."/>
            <person name="Lass-Florl C."/>
            <person name="Gabaldon T."/>
        </authorList>
    </citation>
    <scope>NUCLEOTIDE SEQUENCE</scope>
    <source>
        <strain evidence="11">CBS 4856</strain>
    </source>
</reference>
<evidence type="ECO:0000259" key="10">
    <source>
        <dbReference type="PROSITE" id="PS51324"/>
    </source>
</evidence>
<sequence length="134" mass="15158">MFGGAAGATAASIDSSSKRPKDCPPDSEELGRATWTFLHTMAATYPDAPTSSEKSDMTTFMNIFSKIYPCWYCAEDFQKWIKSGNSPKVDSKEDLSNWLCDAHNEVNKKLGKPTFDCKLWRQRWKDGWNDGRCD</sequence>
<evidence type="ECO:0000256" key="6">
    <source>
        <dbReference type="ARBA" id="ARBA00023128"/>
    </source>
</evidence>
<dbReference type="EC" id="1.8.3.2" evidence="8"/>
<organism evidence="11 12">
    <name type="scientific">Trichomonascus ciferrii</name>
    <dbReference type="NCBI Taxonomy" id="44093"/>
    <lineage>
        <taxon>Eukaryota</taxon>
        <taxon>Fungi</taxon>
        <taxon>Dikarya</taxon>
        <taxon>Ascomycota</taxon>
        <taxon>Saccharomycotina</taxon>
        <taxon>Dipodascomycetes</taxon>
        <taxon>Dipodascales</taxon>
        <taxon>Trichomonascaceae</taxon>
        <taxon>Trichomonascus</taxon>
        <taxon>Trichomonascus ciferrii complex</taxon>
    </lineage>
</organism>
<feature type="domain" description="ERV/ALR sulfhydryl oxidase" evidence="10">
    <location>
        <begin position="23"/>
        <end position="124"/>
    </location>
</feature>
<evidence type="ECO:0000313" key="12">
    <source>
        <dbReference type="Proteomes" id="UP000761534"/>
    </source>
</evidence>
<evidence type="ECO:0000313" key="11">
    <source>
        <dbReference type="EMBL" id="KAA8915307.1"/>
    </source>
</evidence>
<name>A0A642V6H8_9ASCO</name>
<keyword evidence="7" id="KW-1015">Disulfide bond</keyword>
<dbReference type="AlphaFoldDB" id="A0A642V6H8"/>
<dbReference type="GO" id="GO:0016971">
    <property type="term" value="F:flavin-dependent sulfhydryl oxidase activity"/>
    <property type="evidence" value="ECO:0007669"/>
    <property type="project" value="InterPro"/>
</dbReference>
<dbReference type="Proteomes" id="UP000761534">
    <property type="component" value="Unassembled WGS sequence"/>
</dbReference>
<dbReference type="InterPro" id="IPR039799">
    <property type="entry name" value="ALR/ERV"/>
</dbReference>
<feature type="region of interest" description="Disordered" evidence="9">
    <location>
        <begin position="1"/>
        <end position="29"/>
    </location>
</feature>
<evidence type="ECO:0000256" key="1">
    <source>
        <dbReference type="ARBA" id="ARBA00001974"/>
    </source>
</evidence>
<keyword evidence="6" id="KW-0496">Mitochondrion</keyword>
<dbReference type="OrthoDB" id="17199at2759"/>
<dbReference type="EMBL" id="SWFS01000177">
    <property type="protein sequence ID" value="KAA8915307.1"/>
    <property type="molecule type" value="Genomic_DNA"/>
</dbReference>
<dbReference type="Gene3D" id="1.20.120.310">
    <property type="entry name" value="ERV/ALR sulfhydryl oxidase domain"/>
    <property type="match status" value="1"/>
</dbReference>
<keyword evidence="4 8" id="KW-0274">FAD</keyword>
<dbReference type="FunFam" id="1.20.120.310:FF:000003">
    <property type="entry name" value="Sulfhydryl oxidase"/>
    <property type="match status" value="1"/>
</dbReference>
<dbReference type="InterPro" id="IPR017905">
    <property type="entry name" value="ERV/ALR_sulphydryl_oxidase"/>
</dbReference>
<evidence type="ECO:0000256" key="5">
    <source>
        <dbReference type="ARBA" id="ARBA00023002"/>
    </source>
</evidence>
<dbReference type="SUPFAM" id="SSF69000">
    <property type="entry name" value="FAD-dependent thiol oxidase"/>
    <property type="match status" value="1"/>
</dbReference>
<comment type="subcellular location">
    <subcellularLocation>
        <location evidence="2">Mitochondrion intermembrane space</location>
    </subcellularLocation>
</comment>
<accession>A0A642V6H8</accession>
<keyword evidence="5 8" id="KW-0560">Oxidoreductase</keyword>
<dbReference type="PANTHER" id="PTHR12645:SF0">
    <property type="entry name" value="FAD-LINKED SULFHYDRYL OXIDASE ALR"/>
    <property type="match status" value="1"/>
</dbReference>
<dbReference type="PROSITE" id="PS51324">
    <property type="entry name" value="ERV_ALR"/>
    <property type="match status" value="1"/>
</dbReference>
<comment type="caution">
    <text evidence="11">The sequence shown here is derived from an EMBL/GenBank/DDBJ whole genome shotgun (WGS) entry which is preliminary data.</text>
</comment>
<comment type="cofactor">
    <cofactor evidence="1 8">
        <name>FAD</name>
        <dbReference type="ChEBI" id="CHEBI:57692"/>
    </cofactor>
</comment>
<keyword evidence="12" id="KW-1185">Reference proteome</keyword>
<dbReference type="Pfam" id="PF04777">
    <property type="entry name" value="Evr1_Alr"/>
    <property type="match status" value="1"/>
</dbReference>
<comment type="catalytic activity">
    <reaction evidence="8">
        <text>2 R'C(R)SH + O2 = R'C(R)S-S(R)CR' + H2O2</text>
        <dbReference type="Rhea" id="RHEA:17357"/>
        <dbReference type="ChEBI" id="CHEBI:15379"/>
        <dbReference type="ChEBI" id="CHEBI:16240"/>
        <dbReference type="ChEBI" id="CHEBI:16520"/>
        <dbReference type="ChEBI" id="CHEBI:17412"/>
        <dbReference type="EC" id="1.8.3.2"/>
    </reaction>
</comment>
<dbReference type="GO" id="GO:0005758">
    <property type="term" value="C:mitochondrial intermembrane space"/>
    <property type="evidence" value="ECO:0007669"/>
    <property type="project" value="UniProtKB-SubCell"/>
</dbReference>
<keyword evidence="3 8" id="KW-0285">Flavoprotein</keyword>
<gene>
    <name evidence="11" type="ORF">TRICI_002536</name>
</gene>
<evidence type="ECO:0000256" key="7">
    <source>
        <dbReference type="ARBA" id="ARBA00023157"/>
    </source>
</evidence>